<evidence type="ECO:0000313" key="2">
    <source>
        <dbReference type="Proteomes" id="UP001255856"/>
    </source>
</evidence>
<dbReference type="Proteomes" id="UP001255856">
    <property type="component" value="Unassembled WGS sequence"/>
</dbReference>
<proteinExistence type="predicted"/>
<comment type="caution">
    <text evidence="1">The sequence shown here is derived from an EMBL/GenBank/DDBJ whole genome shotgun (WGS) entry which is preliminary data.</text>
</comment>
<dbReference type="EMBL" id="JASFZW010000002">
    <property type="protein sequence ID" value="KAK2079941.1"/>
    <property type="molecule type" value="Genomic_DNA"/>
</dbReference>
<dbReference type="AlphaFoldDB" id="A0AAD9IK56"/>
<gene>
    <name evidence="1" type="ORF">QBZ16_002336</name>
</gene>
<accession>A0AAD9IK56</accession>
<name>A0AAD9IK56_PROWI</name>
<protein>
    <submittedName>
        <fullName evidence="1">Uncharacterized protein</fullName>
    </submittedName>
</protein>
<reference evidence="1" key="1">
    <citation type="submission" date="2021-01" db="EMBL/GenBank/DDBJ databases">
        <authorList>
            <person name="Eckstrom K.M.E."/>
        </authorList>
    </citation>
    <scope>NUCLEOTIDE SEQUENCE</scope>
    <source>
        <strain evidence="1">UVCC 0001</strain>
    </source>
</reference>
<dbReference type="InterPro" id="IPR040415">
    <property type="entry name" value="SETD9"/>
</dbReference>
<keyword evidence="2" id="KW-1185">Reference proteome</keyword>
<sequence length="153" mass="16686">MIASQNEYLISRFDGTVIDAKPWTLGAQASPKNDAGEALQELKRQAGDRADVAAGHMINHPPGGTQPNVVLAPFDWRPAGLEDLRLLLPNIEFAPQASGPPADDLPVPGLALVALRTVADEELFLNYRLNPNLPSLPEWYVPVDADEDARRWS</sequence>
<organism evidence="1 2">
    <name type="scientific">Prototheca wickerhamii</name>
    <dbReference type="NCBI Taxonomy" id="3111"/>
    <lineage>
        <taxon>Eukaryota</taxon>
        <taxon>Viridiplantae</taxon>
        <taxon>Chlorophyta</taxon>
        <taxon>core chlorophytes</taxon>
        <taxon>Trebouxiophyceae</taxon>
        <taxon>Chlorellales</taxon>
        <taxon>Chlorellaceae</taxon>
        <taxon>Prototheca</taxon>
    </lineage>
</organism>
<dbReference type="PANTHER" id="PTHR33524">
    <property type="entry name" value="C5ORF35"/>
    <property type="match status" value="1"/>
</dbReference>
<dbReference type="PANTHER" id="PTHR33524:SF1">
    <property type="entry name" value="SET DOMAIN-CONTAINING PROTEIN"/>
    <property type="match status" value="1"/>
</dbReference>
<evidence type="ECO:0000313" key="1">
    <source>
        <dbReference type="EMBL" id="KAK2079941.1"/>
    </source>
</evidence>